<dbReference type="EMBL" id="CAAGRJ010007186">
    <property type="protein sequence ID" value="VFV25080.1"/>
    <property type="molecule type" value="Genomic_DNA"/>
</dbReference>
<evidence type="ECO:0000313" key="13">
    <source>
        <dbReference type="EMBL" id="VFV25080.1"/>
    </source>
</evidence>
<feature type="chain" id="PRO_5019858070" description="Ig-like domain-containing protein" evidence="11">
    <location>
        <begin position="29"/>
        <end position="264"/>
    </location>
</feature>
<evidence type="ECO:0000256" key="7">
    <source>
        <dbReference type="ARBA" id="ARBA00023157"/>
    </source>
</evidence>
<evidence type="ECO:0000256" key="2">
    <source>
        <dbReference type="ARBA" id="ARBA00022475"/>
    </source>
</evidence>
<dbReference type="Pfam" id="PF07686">
    <property type="entry name" value="V-set"/>
    <property type="match status" value="1"/>
</dbReference>
<accession>A0A485MVX0</accession>
<dbReference type="InterPro" id="IPR007110">
    <property type="entry name" value="Ig-like_dom"/>
</dbReference>
<evidence type="ECO:0000256" key="6">
    <source>
        <dbReference type="ARBA" id="ARBA00023136"/>
    </source>
</evidence>
<keyword evidence="3 11" id="KW-0732">Signal</keyword>
<keyword evidence="14" id="KW-1185">Reference proteome</keyword>
<feature type="signal peptide" evidence="11">
    <location>
        <begin position="1"/>
        <end position="28"/>
    </location>
</feature>
<keyword evidence="5" id="KW-1064">Adaptive immunity</keyword>
<keyword evidence="6" id="KW-0472">Membrane</keyword>
<dbReference type="InterPro" id="IPR051287">
    <property type="entry name" value="TCR_variable_region"/>
</dbReference>
<evidence type="ECO:0000256" key="8">
    <source>
        <dbReference type="ARBA" id="ARBA00023170"/>
    </source>
</evidence>
<dbReference type="Proteomes" id="UP000386466">
    <property type="component" value="Unassembled WGS sequence"/>
</dbReference>
<keyword evidence="7" id="KW-1015">Disulfide bond</keyword>
<organism evidence="13 14">
    <name type="scientific">Lynx pardinus</name>
    <name type="common">Iberian lynx</name>
    <name type="synonym">Felis pardina</name>
    <dbReference type="NCBI Taxonomy" id="191816"/>
    <lineage>
        <taxon>Eukaryota</taxon>
        <taxon>Metazoa</taxon>
        <taxon>Chordata</taxon>
        <taxon>Craniata</taxon>
        <taxon>Vertebrata</taxon>
        <taxon>Euteleostomi</taxon>
        <taxon>Mammalia</taxon>
        <taxon>Eutheria</taxon>
        <taxon>Laurasiatheria</taxon>
        <taxon>Carnivora</taxon>
        <taxon>Feliformia</taxon>
        <taxon>Felidae</taxon>
        <taxon>Felinae</taxon>
        <taxon>Lynx</taxon>
    </lineage>
</organism>
<dbReference type="SUPFAM" id="SSF48726">
    <property type="entry name" value="Immunoglobulin"/>
    <property type="match status" value="1"/>
</dbReference>
<dbReference type="GO" id="GO:0042101">
    <property type="term" value="C:T cell receptor complex"/>
    <property type="evidence" value="ECO:0007669"/>
    <property type="project" value="UniProtKB-KW"/>
</dbReference>
<comment type="subcellular location">
    <subcellularLocation>
        <location evidence="1">Cell membrane</location>
    </subcellularLocation>
</comment>
<gene>
    <name evidence="13" type="ORF">LYPA_23C000272</name>
</gene>
<proteinExistence type="predicted"/>
<dbReference type="InterPro" id="IPR036179">
    <property type="entry name" value="Ig-like_dom_sf"/>
</dbReference>
<dbReference type="PANTHER" id="PTHR19367:SF47">
    <property type="entry name" value="IG-LIKE DOMAIN-CONTAINING PROTEIN"/>
    <property type="match status" value="1"/>
</dbReference>
<keyword evidence="8" id="KW-0675">Receptor</keyword>
<keyword evidence="2" id="KW-1003">Cell membrane</keyword>
<dbReference type="InterPro" id="IPR013783">
    <property type="entry name" value="Ig-like_fold"/>
</dbReference>
<keyword evidence="4" id="KW-0391">Immunity</keyword>
<dbReference type="AlphaFoldDB" id="A0A485MVX0"/>
<evidence type="ECO:0000256" key="9">
    <source>
        <dbReference type="ARBA" id="ARBA00023319"/>
    </source>
</evidence>
<reference evidence="13 14" key="1">
    <citation type="submission" date="2019-01" db="EMBL/GenBank/DDBJ databases">
        <authorList>
            <person name="Alioto T."/>
            <person name="Alioto T."/>
        </authorList>
    </citation>
    <scope>NUCLEOTIDE SEQUENCE [LARGE SCALE GENOMIC DNA]</scope>
</reference>
<dbReference type="InterPro" id="IPR003599">
    <property type="entry name" value="Ig_sub"/>
</dbReference>
<protein>
    <recommendedName>
        <fullName evidence="12">Ig-like domain-containing protein</fullName>
    </recommendedName>
</protein>
<dbReference type="GO" id="GO:0002250">
    <property type="term" value="P:adaptive immune response"/>
    <property type="evidence" value="ECO:0007669"/>
    <property type="project" value="UniProtKB-KW"/>
</dbReference>
<dbReference type="FunFam" id="2.60.40.10:FF:000878">
    <property type="entry name" value="T cell receptor alpha variable 38-1"/>
    <property type="match status" value="1"/>
</dbReference>
<name>A0A485MVX0_LYNPA</name>
<dbReference type="PANTHER" id="PTHR19367">
    <property type="entry name" value="T-CELL RECEPTOR ALPHA CHAIN V REGION"/>
    <property type="match status" value="1"/>
</dbReference>
<keyword evidence="9" id="KW-0393">Immunoglobulin domain</keyword>
<evidence type="ECO:0000256" key="5">
    <source>
        <dbReference type="ARBA" id="ARBA00023130"/>
    </source>
</evidence>
<dbReference type="PROSITE" id="PS50835">
    <property type="entry name" value="IG_LIKE"/>
    <property type="match status" value="1"/>
</dbReference>
<evidence type="ECO:0000256" key="11">
    <source>
        <dbReference type="SAM" id="SignalP"/>
    </source>
</evidence>
<evidence type="ECO:0000256" key="4">
    <source>
        <dbReference type="ARBA" id="ARBA00022859"/>
    </source>
</evidence>
<sequence length="264" mass="29172">MQGTAVSMPLARVLWAVVVSTCLGSSMAQKVTQTQPEMSVHEAETVTLDCTFDTSDSNYYLFWYKQPPSREMVLIIRQEAYKQENATNNRFSVNFQKADKSFSLRISAAQLGDAAMYLCALMEGTVTGATERGLQKPQTPASVQRSGKNNNICSVFQFYKVSSYIVSHVTLPTLHGIRDKSDFLSMSSAQQIFITRLGAHASKIHNVFHFAGCPRLCWIRVPRTLQKNASTRGSSKGFTEPAAMTAAYAISNSLSSLRLWVSTA</sequence>
<dbReference type="SMART" id="SM00406">
    <property type="entry name" value="IGv"/>
    <property type="match status" value="1"/>
</dbReference>
<feature type="domain" description="Ig-like" evidence="12">
    <location>
        <begin position="29"/>
        <end position="135"/>
    </location>
</feature>
<evidence type="ECO:0000256" key="3">
    <source>
        <dbReference type="ARBA" id="ARBA00022729"/>
    </source>
</evidence>
<evidence type="ECO:0000256" key="10">
    <source>
        <dbReference type="ARBA" id="ARBA00043266"/>
    </source>
</evidence>
<evidence type="ECO:0000256" key="1">
    <source>
        <dbReference type="ARBA" id="ARBA00004236"/>
    </source>
</evidence>
<dbReference type="InterPro" id="IPR013106">
    <property type="entry name" value="Ig_V-set"/>
</dbReference>
<keyword evidence="10" id="KW-1279">T cell receptor</keyword>
<evidence type="ECO:0000259" key="12">
    <source>
        <dbReference type="PROSITE" id="PS50835"/>
    </source>
</evidence>
<evidence type="ECO:0000313" key="14">
    <source>
        <dbReference type="Proteomes" id="UP000386466"/>
    </source>
</evidence>
<dbReference type="Gene3D" id="2.60.40.10">
    <property type="entry name" value="Immunoglobulins"/>
    <property type="match status" value="1"/>
</dbReference>
<dbReference type="SMART" id="SM00409">
    <property type="entry name" value="IG"/>
    <property type="match status" value="1"/>
</dbReference>